<reference evidence="1 2" key="1">
    <citation type="submission" date="2017-06" db="EMBL/GenBank/DDBJ databases">
        <title>Genome sequencing of cyanobaciteial culture collection at National Institute for Environmental Studies (NIES).</title>
        <authorList>
            <person name="Hirose Y."/>
            <person name="Shimura Y."/>
            <person name="Fujisawa T."/>
            <person name="Nakamura Y."/>
            <person name="Kawachi M."/>
        </authorList>
    </citation>
    <scope>NUCLEOTIDE SEQUENCE [LARGE SCALE GENOMIC DNA]</scope>
    <source>
        <strain evidence="1 2">NIES-806</strain>
    </source>
</reference>
<protein>
    <submittedName>
        <fullName evidence="1">Uncharacterized protein</fullName>
    </submittedName>
</protein>
<name>A0A1Z4V2E7_9CYAN</name>
<keyword evidence="2" id="KW-1185">Reference proteome</keyword>
<dbReference type="Proteomes" id="UP000218702">
    <property type="component" value="Chromosome"/>
</dbReference>
<dbReference type="AlphaFoldDB" id="A0A1Z4V2E7"/>
<gene>
    <name evidence="1" type="ORF">NIES806_18170</name>
</gene>
<evidence type="ECO:0000313" key="2">
    <source>
        <dbReference type="Proteomes" id="UP000218702"/>
    </source>
</evidence>
<proteinExistence type="predicted"/>
<dbReference type="EMBL" id="AP018316">
    <property type="protein sequence ID" value="BAZ85613.1"/>
    <property type="molecule type" value="Genomic_DNA"/>
</dbReference>
<organism evidence="1 2">
    <name type="scientific">Dolichospermum compactum NIES-806</name>
    <dbReference type="NCBI Taxonomy" id="1973481"/>
    <lineage>
        <taxon>Bacteria</taxon>
        <taxon>Bacillati</taxon>
        <taxon>Cyanobacteriota</taxon>
        <taxon>Cyanophyceae</taxon>
        <taxon>Nostocales</taxon>
        <taxon>Aphanizomenonaceae</taxon>
        <taxon>Dolichospermum</taxon>
        <taxon>Dolichospermum compactum</taxon>
    </lineage>
</organism>
<evidence type="ECO:0000313" key="1">
    <source>
        <dbReference type="EMBL" id="BAZ85613.1"/>
    </source>
</evidence>
<accession>A0A1Z4V2E7</accession>
<sequence length="56" mass="6486">METLPINKFNQSLISSFPLCASAPLREKNQDIEKTLISKSDHYNILIQKPLENDLW</sequence>
<dbReference type="KEGG" id="dcm:NIES806_18170"/>